<dbReference type="Proteomes" id="UP000823910">
    <property type="component" value="Unassembled WGS sequence"/>
</dbReference>
<organism evidence="2 3">
    <name type="scientific">Candidatus Enterocloster excrementipullorum</name>
    <dbReference type="NCBI Taxonomy" id="2838559"/>
    <lineage>
        <taxon>Bacteria</taxon>
        <taxon>Bacillati</taxon>
        <taxon>Bacillota</taxon>
        <taxon>Clostridia</taxon>
        <taxon>Lachnospirales</taxon>
        <taxon>Lachnospiraceae</taxon>
        <taxon>Enterocloster</taxon>
    </lineage>
</organism>
<feature type="transmembrane region" description="Helical" evidence="1">
    <location>
        <begin position="57"/>
        <end position="81"/>
    </location>
</feature>
<feature type="transmembrane region" description="Helical" evidence="1">
    <location>
        <begin position="241"/>
        <end position="264"/>
    </location>
</feature>
<name>A0A9D2N1W3_9FIRM</name>
<dbReference type="AlphaFoldDB" id="A0A9D2N1W3"/>
<feature type="transmembrane region" description="Helical" evidence="1">
    <location>
        <begin position="162"/>
        <end position="188"/>
    </location>
</feature>
<evidence type="ECO:0000256" key="1">
    <source>
        <dbReference type="SAM" id="Phobius"/>
    </source>
</evidence>
<feature type="transmembrane region" description="Helical" evidence="1">
    <location>
        <begin position="200"/>
        <end position="221"/>
    </location>
</feature>
<comment type="caution">
    <text evidence="2">The sequence shown here is derived from an EMBL/GenBank/DDBJ whole genome shotgun (WGS) entry which is preliminary data.</text>
</comment>
<keyword evidence="1" id="KW-1133">Transmembrane helix</keyword>
<evidence type="ECO:0000313" key="3">
    <source>
        <dbReference type="Proteomes" id="UP000823910"/>
    </source>
</evidence>
<gene>
    <name evidence="2" type="ORF">H9704_07865</name>
</gene>
<feature type="transmembrane region" description="Helical" evidence="1">
    <location>
        <begin position="20"/>
        <end position="37"/>
    </location>
</feature>
<reference evidence="2" key="1">
    <citation type="journal article" date="2021" name="PeerJ">
        <title>Extensive microbial diversity within the chicken gut microbiome revealed by metagenomics and culture.</title>
        <authorList>
            <person name="Gilroy R."/>
            <person name="Ravi A."/>
            <person name="Getino M."/>
            <person name="Pursley I."/>
            <person name="Horton D.L."/>
            <person name="Alikhan N.F."/>
            <person name="Baker D."/>
            <person name="Gharbi K."/>
            <person name="Hall N."/>
            <person name="Watson M."/>
            <person name="Adriaenssens E.M."/>
            <person name="Foster-Nyarko E."/>
            <person name="Jarju S."/>
            <person name="Secka A."/>
            <person name="Antonio M."/>
            <person name="Oren A."/>
            <person name="Chaudhuri R.R."/>
            <person name="La Ragione R."/>
            <person name="Hildebrand F."/>
            <person name="Pallen M.J."/>
        </authorList>
    </citation>
    <scope>NUCLEOTIDE SEQUENCE</scope>
    <source>
        <strain evidence="2">CHK180-15479</strain>
    </source>
</reference>
<accession>A0A9D2N1W3</accession>
<reference evidence="2" key="2">
    <citation type="submission" date="2021-04" db="EMBL/GenBank/DDBJ databases">
        <authorList>
            <person name="Gilroy R."/>
        </authorList>
    </citation>
    <scope>NUCLEOTIDE SEQUENCE</scope>
    <source>
        <strain evidence="2">CHK180-15479</strain>
    </source>
</reference>
<proteinExistence type="predicted"/>
<evidence type="ECO:0000313" key="2">
    <source>
        <dbReference type="EMBL" id="HJC06056.1"/>
    </source>
</evidence>
<feature type="transmembrane region" description="Helical" evidence="1">
    <location>
        <begin position="113"/>
        <end position="142"/>
    </location>
</feature>
<protein>
    <submittedName>
        <fullName evidence="2">Uncharacterized protein</fullName>
    </submittedName>
</protein>
<keyword evidence="1" id="KW-0472">Membrane</keyword>
<dbReference type="EMBL" id="DWWT01000034">
    <property type="protein sequence ID" value="HJC06056.1"/>
    <property type="molecule type" value="Genomic_DNA"/>
</dbReference>
<keyword evidence="1" id="KW-0812">Transmembrane</keyword>
<sequence length="270" mass="29679">MFGKLLKYEWKATGHSLLPLYLVVLAVSAVNSLMIHLGSSGPSPQMVRLMDSGLGEVIQLIGFMLYFGVIMALTVLTVVVIGQRFYKGVVGDEGYLVLTAPVGLWEIPLAKCLIGLVFGIFSMITAAASIIILMSPTAFVQMIREVDWILFFERLNLYVPQWALYAGEFSLLLVLAGATEIYHVYLAIMLGQLSNTHKAAFSFFWYVVINIVLSILSYIFLSGFNLNSLALIFADLGGHASIWASIGICALQILVFAGSTQYLMAKRMNV</sequence>